<reference evidence="3" key="1">
    <citation type="journal article" date="2019" name="Int. J. Syst. Evol. Microbiol.">
        <title>The Global Catalogue of Microorganisms (GCM) 10K type strain sequencing project: providing services to taxonomists for standard genome sequencing and annotation.</title>
        <authorList>
            <consortium name="The Broad Institute Genomics Platform"/>
            <consortium name="The Broad Institute Genome Sequencing Center for Infectious Disease"/>
            <person name="Wu L."/>
            <person name="Ma J."/>
        </authorList>
    </citation>
    <scope>NUCLEOTIDE SEQUENCE [LARGE SCALE GENOMIC DNA]</scope>
    <source>
        <strain evidence="3">CCUG 60898</strain>
    </source>
</reference>
<gene>
    <name evidence="2" type="ORF">ACFQ1G_03985</name>
</gene>
<sequence length="296" mass="33420">MNKLFFFLGLLFITSISFGQELNCQVVVNAEQTGRTNVTVFKTLQNSLTEFINQTKWTNRQFLPHERINCSMFINISSYEADSFTGTIQVQSSRPVFGSTMISPVFNFKDEQFGFTYSEYAPFSFNASEFNSNLTSVVTFYVYTILGLDADTFQEQGGTPYFETANQIVNTAQQSGRAGWKAMDGNSSRYRLITDLLSNSYTGYRSAMYGYHRNGLDRMHMSPAEGKKAIAKAILDLDRMNDRRPNSLVVRTFFDAKADEVSQVFSGGPSVSVKEVVDALNTLAPTFSEKWSNIRY</sequence>
<evidence type="ECO:0000313" key="3">
    <source>
        <dbReference type="Proteomes" id="UP001597100"/>
    </source>
</evidence>
<evidence type="ECO:0000313" key="2">
    <source>
        <dbReference type="EMBL" id="MFD0975943.1"/>
    </source>
</evidence>
<proteinExistence type="predicted"/>
<keyword evidence="3" id="KW-1185">Reference proteome</keyword>
<organism evidence="2 3">
    <name type="scientific">Salinimicrobium gaetbulicola</name>
    <dbReference type="NCBI Taxonomy" id="999702"/>
    <lineage>
        <taxon>Bacteria</taxon>
        <taxon>Pseudomonadati</taxon>
        <taxon>Bacteroidota</taxon>
        <taxon>Flavobacteriia</taxon>
        <taxon>Flavobacteriales</taxon>
        <taxon>Flavobacteriaceae</taxon>
        <taxon>Salinimicrobium</taxon>
    </lineage>
</organism>
<dbReference type="InterPro" id="IPR032274">
    <property type="entry name" value="DUF4835"/>
</dbReference>
<dbReference type="Proteomes" id="UP001597100">
    <property type="component" value="Unassembled WGS sequence"/>
</dbReference>
<accession>A0ABW3IDX5</accession>
<protein>
    <submittedName>
        <fullName evidence="2">DUF4835 family protein</fullName>
    </submittedName>
</protein>
<name>A0ABW3IDX5_9FLAO</name>
<comment type="caution">
    <text evidence="2">The sequence shown here is derived from an EMBL/GenBank/DDBJ whole genome shotgun (WGS) entry which is preliminary data.</text>
</comment>
<feature type="signal peptide" evidence="1">
    <location>
        <begin position="1"/>
        <end position="19"/>
    </location>
</feature>
<keyword evidence="1" id="KW-0732">Signal</keyword>
<dbReference type="Pfam" id="PF16119">
    <property type="entry name" value="DUF4835"/>
    <property type="match status" value="1"/>
</dbReference>
<dbReference type="RefSeq" id="WP_380736979.1">
    <property type="nucleotide sequence ID" value="NZ_JBHTJP010000032.1"/>
</dbReference>
<evidence type="ECO:0000256" key="1">
    <source>
        <dbReference type="SAM" id="SignalP"/>
    </source>
</evidence>
<feature type="chain" id="PRO_5045732729" evidence="1">
    <location>
        <begin position="20"/>
        <end position="296"/>
    </location>
</feature>
<dbReference type="EMBL" id="JBHTJP010000032">
    <property type="protein sequence ID" value="MFD0975943.1"/>
    <property type="molecule type" value="Genomic_DNA"/>
</dbReference>